<dbReference type="AlphaFoldDB" id="A0AAV2I9G7"/>
<evidence type="ECO:0000259" key="11">
    <source>
        <dbReference type="PROSITE" id="PS50262"/>
    </source>
</evidence>
<dbReference type="InterPro" id="IPR017452">
    <property type="entry name" value="GPCR_Rhodpsn_7TM"/>
</dbReference>
<dbReference type="Proteomes" id="UP001497497">
    <property type="component" value="Unassembled WGS sequence"/>
</dbReference>
<sequence>MLDTIDTFKMSTTSDVLNGRGVVQASDNLTAGDAGNAATNSTTSLTDMNDAKAETLISAMVLLGILMIVGIVGNSLVVYVFCFKMKTGTQNILIVLLAVFDLLSCCLSIPNEIADMRYFFMFGSEEACKIMRFINTFCAIGSILTLLVIAVDRFRKICRPFKSQMRNKHVKLSLIPILGGAVFFSWPAFALYGLRTTETDVPGLDGYDCSTPNGIGETIIPLLYNLVLFACFIIITCALGALYFCILRETNRHNRYMKRNSDFNLSSSGQYNDDSGSSVDLTPVANQHSASSSIAAAPALVVYNSAVFDYSSELIFPQPTTDGDQSPTGDCSNTADISRKASTVDSDVEKVTQNAETAPHQGSDIISTEVSNRVSNGEITSGEKTTRDVPITVTVGRKPSILITGKSGYVRKDLKIAIVEPIESFRVPPSTKHKRHRIKSKTTIIAFLVTLVFVLSFLPHLSLQVAKMINKGFDYHLRGAALVAYNIFLRSYFINSVSNPFIYGALNLKFKGEVKKLLLRICHKK</sequence>
<keyword evidence="6 8" id="KW-0675">Receptor</keyword>
<dbReference type="Pfam" id="PF00001">
    <property type="entry name" value="7tm_1"/>
    <property type="match status" value="1"/>
</dbReference>
<keyword evidence="5 10" id="KW-0472">Membrane</keyword>
<proteinExistence type="inferred from homology"/>
<keyword evidence="3 10" id="KW-1133">Transmembrane helix</keyword>
<dbReference type="InterPro" id="IPR000276">
    <property type="entry name" value="GPCR_Rhodpsn"/>
</dbReference>
<evidence type="ECO:0000256" key="9">
    <source>
        <dbReference type="SAM" id="MobiDB-lite"/>
    </source>
</evidence>
<feature type="transmembrane region" description="Helical" evidence="10">
    <location>
        <begin position="56"/>
        <end position="80"/>
    </location>
</feature>
<dbReference type="PANTHER" id="PTHR45695:SF9">
    <property type="entry name" value="LEUCOKININ RECEPTOR"/>
    <property type="match status" value="1"/>
</dbReference>
<keyword evidence="2 8" id="KW-0812">Transmembrane</keyword>
<dbReference type="Gene3D" id="1.20.1070.10">
    <property type="entry name" value="Rhodopsin 7-helix transmembrane proteins"/>
    <property type="match status" value="2"/>
</dbReference>
<evidence type="ECO:0000256" key="10">
    <source>
        <dbReference type="SAM" id="Phobius"/>
    </source>
</evidence>
<evidence type="ECO:0000313" key="12">
    <source>
        <dbReference type="EMBL" id="CAL1542914.1"/>
    </source>
</evidence>
<feature type="region of interest" description="Disordered" evidence="9">
    <location>
        <begin position="318"/>
        <end position="347"/>
    </location>
</feature>
<feature type="transmembrane region" description="Helical" evidence="10">
    <location>
        <begin position="222"/>
        <end position="247"/>
    </location>
</feature>
<evidence type="ECO:0000256" key="4">
    <source>
        <dbReference type="ARBA" id="ARBA00023040"/>
    </source>
</evidence>
<dbReference type="GO" id="GO:0005886">
    <property type="term" value="C:plasma membrane"/>
    <property type="evidence" value="ECO:0007669"/>
    <property type="project" value="TreeGrafter"/>
</dbReference>
<evidence type="ECO:0000256" key="2">
    <source>
        <dbReference type="ARBA" id="ARBA00022692"/>
    </source>
</evidence>
<evidence type="ECO:0000256" key="8">
    <source>
        <dbReference type="RuleBase" id="RU000688"/>
    </source>
</evidence>
<dbReference type="EMBL" id="CAXITT010000514">
    <property type="protein sequence ID" value="CAL1542914.1"/>
    <property type="molecule type" value="Genomic_DNA"/>
</dbReference>
<dbReference type="PROSITE" id="PS00237">
    <property type="entry name" value="G_PROTEIN_RECEP_F1_1"/>
    <property type="match status" value="1"/>
</dbReference>
<evidence type="ECO:0000256" key="1">
    <source>
        <dbReference type="ARBA" id="ARBA00004141"/>
    </source>
</evidence>
<gene>
    <name evidence="12" type="ORF">GSLYS_00016448001</name>
</gene>
<evidence type="ECO:0000256" key="6">
    <source>
        <dbReference type="ARBA" id="ARBA00023170"/>
    </source>
</evidence>
<accession>A0AAV2I9G7</accession>
<reference evidence="12 13" key="1">
    <citation type="submission" date="2024-04" db="EMBL/GenBank/DDBJ databases">
        <authorList>
            <consortium name="Genoscope - CEA"/>
            <person name="William W."/>
        </authorList>
    </citation>
    <scope>NUCLEOTIDE SEQUENCE [LARGE SCALE GENOMIC DNA]</scope>
</reference>
<dbReference type="SUPFAM" id="SSF81321">
    <property type="entry name" value="Family A G protein-coupled receptor-like"/>
    <property type="match status" value="1"/>
</dbReference>
<feature type="transmembrane region" description="Helical" evidence="10">
    <location>
        <begin position="92"/>
        <end position="110"/>
    </location>
</feature>
<comment type="caution">
    <text evidence="12">The sequence shown here is derived from an EMBL/GenBank/DDBJ whole genome shotgun (WGS) entry which is preliminary data.</text>
</comment>
<evidence type="ECO:0000256" key="7">
    <source>
        <dbReference type="ARBA" id="ARBA00023224"/>
    </source>
</evidence>
<dbReference type="PANTHER" id="PTHR45695">
    <property type="entry name" value="LEUCOKININ RECEPTOR-RELATED"/>
    <property type="match status" value="1"/>
</dbReference>
<feature type="transmembrane region" description="Helical" evidence="10">
    <location>
        <begin position="172"/>
        <end position="194"/>
    </location>
</feature>
<dbReference type="PRINTS" id="PR00237">
    <property type="entry name" value="GPCRRHODOPSN"/>
</dbReference>
<protein>
    <recommendedName>
        <fullName evidence="11">G-protein coupled receptors family 1 profile domain-containing protein</fullName>
    </recommendedName>
</protein>
<feature type="transmembrane region" description="Helical" evidence="10">
    <location>
        <begin position="130"/>
        <end position="151"/>
    </location>
</feature>
<comment type="similarity">
    <text evidence="8">Belongs to the G-protein coupled receptor 1 family.</text>
</comment>
<feature type="domain" description="G-protein coupled receptors family 1 profile" evidence="11">
    <location>
        <begin position="73"/>
        <end position="503"/>
    </location>
</feature>
<dbReference type="CDD" id="cd00637">
    <property type="entry name" value="7tm_classA_rhodopsin-like"/>
    <property type="match status" value="1"/>
</dbReference>
<evidence type="ECO:0000256" key="3">
    <source>
        <dbReference type="ARBA" id="ARBA00022989"/>
    </source>
</evidence>
<keyword evidence="4 8" id="KW-0297">G-protein coupled receptor</keyword>
<name>A0AAV2I9G7_LYMST</name>
<keyword evidence="7 8" id="KW-0807">Transducer</keyword>
<evidence type="ECO:0000313" key="13">
    <source>
        <dbReference type="Proteomes" id="UP001497497"/>
    </source>
</evidence>
<keyword evidence="13" id="KW-1185">Reference proteome</keyword>
<dbReference type="PROSITE" id="PS50262">
    <property type="entry name" value="G_PROTEIN_RECEP_F1_2"/>
    <property type="match status" value="1"/>
</dbReference>
<organism evidence="12 13">
    <name type="scientific">Lymnaea stagnalis</name>
    <name type="common">Great pond snail</name>
    <name type="synonym">Helix stagnalis</name>
    <dbReference type="NCBI Taxonomy" id="6523"/>
    <lineage>
        <taxon>Eukaryota</taxon>
        <taxon>Metazoa</taxon>
        <taxon>Spiralia</taxon>
        <taxon>Lophotrochozoa</taxon>
        <taxon>Mollusca</taxon>
        <taxon>Gastropoda</taxon>
        <taxon>Heterobranchia</taxon>
        <taxon>Euthyneura</taxon>
        <taxon>Panpulmonata</taxon>
        <taxon>Hygrophila</taxon>
        <taxon>Lymnaeoidea</taxon>
        <taxon>Lymnaeidae</taxon>
        <taxon>Lymnaea</taxon>
    </lineage>
</organism>
<dbReference type="GO" id="GO:0004930">
    <property type="term" value="F:G protein-coupled receptor activity"/>
    <property type="evidence" value="ECO:0007669"/>
    <property type="project" value="UniProtKB-KW"/>
</dbReference>
<feature type="transmembrane region" description="Helical" evidence="10">
    <location>
        <begin position="442"/>
        <end position="463"/>
    </location>
</feature>
<evidence type="ECO:0000256" key="5">
    <source>
        <dbReference type="ARBA" id="ARBA00023136"/>
    </source>
</evidence>
<comment type="subcellular location">
    <subcellularLocation>
        <location evidence="1">Membrane</location>
        <topology evidence="1">Multi-pass membrane protein</topology>
    </subcellularLocation>
</comment>